<evidence type="ECO:0000256" key="5">
    <source>
        <dbReference type="ARBA" id="ARBA00023211"/>
    </source>
</evidence>
<dbReference type="SUPFAM" id="SSF51569">
    <property type="entry name" value="Aldolase"/>
    <property type="match status" value="1"/>
</dbReference>
<dbReference type="GO" id="GO:0009098">
    <property type="term" value="P:L-leucine biosynthetic process"/>
    <property type="evidence" value="ECO:0007669"/>
    <property type="project" value="TreeGrafter"/>
</dbReference>
<keyword evidence="5" id="KW-0464">Manganese</keyword>
<dbReference type="CDD" id="cd03174">
    <property type="entry name" value="DRE_TIM_metallolyase"/>
    <property type="match status" value="1"/>
</dbReference>
<protein>
    <recommendedName>
        <fullName evidence="2">2-isopropylmalate synthase</fullName>
        <ecNumber evidence="2">2.3.3.13</ecNumber>
    </recommendedName>
</protein>
<evidence type="ECO:0000256" key="2">
    <source>
        <dbReference type="ARBA" id="ARBA00012973"/>
    </source>
</evidence>
<evidence type="ECO:0000256" key="1">
    <source>
        <dbReference type="ARBA" id="ARBA00004689"/>
    </source>
</evidence>
<organism evidence="8 9">
    <name type="scientific">Thermoanaerobaculum aquaticum</name>
    <dbReference type="NCBI Taxonomy" id="1312852"/>
    <lineage>
        <taxon>Bacteria</taxon>
        <taxon>Pseudomonadati</taxon>
        <taxon>Acidobacteriota</taxon>
        <taxon>Thermoanaerobaculia</taxon>
        <taxon>Thermoanaerobaculales</taxon>
        <taxon>Thermoanaerobaculaceae</taxon>
        <taxon>Thermoanaerobaculum</taxon>
    </lineage>
</organism>
<dbReference type="PROSITE" id="PS50991">
    <property type="entry name" value="PYR_CT"/>
    <property type="match status" value="1"/>
</dbReference>
<comment type="pathway">
    <text evidence="1">Amino-acid biosynthesis; L-leucine biosynthesis; L-leucine from 3-methyl-2-oxobutanoate: step 1/4.</text>
</comment>
<dbReference type="OrthoDB" id="9804858at2"/>
<dbReference type="PANTHER" id="PTHR10277:SF9">
    <property type="entry name" value="2-ISOPROPYLMALATE SYNTHASE 1, CHLOROPLASTIC-RELATED"/>
    <property type="match status" value="1"/>
</dbReference>
<dbReference type="EC" id="2.3.3.13" evidence="2"/>
<evidence type="ECO:0000256" key="3">
    <source>
        <dbReference type="ARBA" id="ARBA00022605"/>
    </source>
</evidence>
<reference evidence="8 9" key="1">
    <citation type="submission" date="2014-04" db="EMBL/GenBank/DDBJ databases">
        <title>The Genome Sequence of Thermoanaerobaculum aquaticum MP-01, The First Cultivated Group 23 Acidobacterium.</title>
        <authorList>
            <person name="Stamps B.W."/>
            <person name="Losey N.A."/>
            <person name="Lawson P.A."/>
            <person name="Stevenson B.S."/>
        </authorList>
    </citation>
    <scope>NUCLEOTIDE SEQUENCE [LARGE SCALE GENOMIC DNA]</scope>
    <source>
        <strain evidence="8 9">MP-01</strain>
    </source>
</reference>
<sequence>MAFFEKPQEIFHWDAGAPPLGAVQVDDETLRDGLQGPSVREPPLEGKLEYLHLAAQAGVSAADLGMPSASPRVEAEVTELLREIARAKLPLTPNCAARTLERDITPLVRMSQNLGVPLEVMLFLGFSALRRQVEGWAREHLLRKAFEAVSFAAKNGLLVTFVAEDASRTSPEDLESLILTVVRAGASRVCLADTTGCLSPWGAEALTAFARRILDHHGFSQVGLDWHGHNDRGLAVACALAAARAGASRVHGSLLGIGERTGNAPVEQLLLNLYLLGSHRRQLEHLVAFVRRGAELLGLSIPAYQPVAGRDAFTTASGVHAAAILKAWEKGDQRRAEVVYCPFPPSLLGQKLEVVIGPFSGASNVRYFLLTRGIKPTPERVKKILAEAKKRREPLDEGEVFELIHDEA</sequence>
<dbReference type="STRING" id="1312852.EG19_11530"/>
<comment type="caution">
    <text evidence="8">The sequence shown here is derived from an EMBL/GenBank/DDBJ whole genome shotgun (WGS) entry which is preliminary data.</text>
</comment>
<keyword evidence="9" id="KW-1185">Reference proteome</keyword>
<dbReference type="PANTHER" id="PTHR10277">
    <property type="entry name" value="HOMOCITRATE SYNTHASE-RELATED"/>
    <property type="match status" value="1"/>
</dbReference>
<keyword evidence="4" id="KW-0808">Transferase</keyword>
<feature type="domain" description="Pyruvate carboxyltransferase" evidence="7">
    <location>
        <begin position="23"/>
        <end position="289"/>
    </location>
</feature>
<dbReference type="EMBL" id="JMFG01000008">
    <property type="protein sequence ID" value="KDA54340.1"/>
    <property type="molecule type" value="Genomic_DNA"/>
</dbReference>
<keyword evidence="3" id="KW-0028">Amino-acid biosynthesis</keyword>
<dbReference type="Gene3D" id="3.20.20.70">
    <property type="entry name" value="Aldolase class I"/>
    <property type="match status" value="1"/>
</dbReference>
<dbReference type="GO" id="GO:0003852">
    <property type="term" value="F:2-isopropylmalate synthase activity"/>
    <property type="evidence" value="ECO:0007669"/>
    <property type="project" value="UniProtKB-EC"/>
</dbReference>
<accession>A0A062Y0Q4</accession>
<dbReference type="RefSeq" id="WP_053334832.1">
    <property type="nucleotide sequence ID" value="NZ_JMFG01000008.1"/>
</dbReference>
<evidence type="ECO:0000313" key="9">
    <source>
        <dbReference type="Proteomes" id="UP000027284"/>
    </source>
</evidence>
<evidence type="ECO:0000313" key="8">
    <source>
        <dbReference type="EMBL" id="KDA54340.1"/>
    </source>
</evidence>
<dbReference type="InterPro" id="IPR000891">
    <property type="entry name" value="PYR_CT"/>
</dbReference>
<proteinExistence type="predicted"/>
<dbReference type="InterPro" id="IPR013785">
    <property type="entry name" value="Aldolase_TIM"/>
</dbReference>
<evidence type="ECO:0000259" key="7">
    <source>
        <dbReference type="PROSITE" id="PS50991"/>
    </source>
</evidence>
<evidence type="ECO:0000256" key="4">
    <source>
        <dbReference type="ARBA" id="ARBA00022679"/>
    </source>
</evidence>
<dbReference type="InterPro" id="IPR002034">
    <property type="entry name" value="AIPM/Hcit_synth_CS"/>
</dbReference>
<dbReference type="PROSITE" id="PS00816">
    <property type="entry name" value="AIPM_HOMOCIT_SYNTH_2"/>
    <property type="match status" value="1"/>
</dbReference>
<keyword evidence="6" id="KW-0100">Branched-chain amino acid biosynthesis</keyword>
<dbReference type="Gene3D" id="1.10.238.260">
    <property type="match status" value="1"/>
</dbReference>
<name>A0A062Y0Q4_9BACT</name>
<dbReference type="InterPro" id="IPR050073">
    <property type="entry name" value="2-IPM_HCS-like"/>
</dbReference>
<gene>
    <name evidence="8" type="ORF">EG19_11530</name>
</gene>
<dbReference type="AlphaFoldDB" id="A0A062Y0Q4"/>
<evidence type="ECO:0000256" key="6">
    <source>
        <dbReference type="ARBA" id="ARBA00023304"/>
    </source>
</evidence>
<dbReference type="Pfam" id="PF00682">
    <property type="entry name" value="HMGL-like"/>
    <property type="match status" value="1"/>
</dbReference>
<dbReference type="Proteomes" id="UP000027284">
    <property type="component" value="Unassembled WGS sequence"/>
</dbReference>